<dbReference type="Pfam" id="PF19403">
    <property type="entry name" value="SpaA_2"/>
    <property type="match status" value="2"/>
</dbReference>
<feature type="transmembrane region" description="Helical" evidence="1">
    <location>
        <begin position="1814"/>
        <end position="1834"/>
    </location>
</feature>
<gene>
    <name evidence="3" type="ORF">MTO99_10520</name>
</gene>
<dbReference type="InterPro" id="IPR047589">
    <property type="entry name" value="DUF11_rpt"/>
</dbReference>
<feature type="domain" description="VWFA" evidence="2">
    <location>
        <begin position="172"/>
        <end position="371"/>
    </location>
</feature>
<dbReference type="Gene3D" id="3.40.50.410">
    <property type="entry name" value="von Willebrand factor, type A domain"/>
    <property type="match status" value="1"/>
</dbReference>
<dbReference type="InterPro" id="IPR002035">
    <property type="entry name" value="VWF_A"/>
</dbReference>
<dbReference type="InterPro" id="IPR055371">
    <property type="entry name" value="SpaA_PFL_dom_4"/>
</dbReference>
<evidence type="ECO:0000313" key="4">
    <source>
        <dbReference type="Proteomes" id="UP000832097"/>
    </source>
</evidence>
<dbReference type="PROSITE" id="PS50234">
    <property type="entry name" value="VWFA"/>
    <property type="match status" value="1"/>
</dbReference>
<sequence>MPFDPNDATVRVFVGSDRLANGTGESPLAGVTLALSNTQGGTLLGPDWAKCVSQPDGYCTFNVPIGGGGVPQYTYLWVRQTESPPNYFMNERFGTGSTGATDSSYTFPTPRLRAGAVYESGSAYTGTTPGGAQPSAAFMSLTGETATEARSSSGVWQVSRNNPAPVAKCGANVAVVIDLSASVNPSLPDLKAAASQTVQALVGTPSSVALFTFGTNAPRQPGENLPLTPVSTQAGANTVIAKINGYPALTNQGTNWDRGLAQVGTGFDVVIVITDGNPTFSEPGAVGPGATTRFKELENGIFSANRVKAGVNSTGAVGQRIIAVGVGAALDSATARRNLAAISGPVPYPTLGFDYIATPDYGTAGQIMRALARAECPGSVSIIKRVVRPGGTIADAPTAGGWTFDASAVGGTLNQPTAVTDNDTGGVNFAIDYAEGVDVARFTAAERIGDKPGYSLIPVGGRNATCTTLDGAPVTVTNAATGTGFSIDVNKLDQITCTVYNQAPDTSAALIVNKFWTINGGPRIAETNQPSGLSAALTVNGAPTAWGSATSGYSVSQSPVVAETRDTTLPECEFTGATIGRPGGPTSPFEDSQAVPLTVGSNVYEIVNNYDCSARLTLHKAMRNGPGDPTAWQLHAALAPENPENPLPPNPIPGFDGRTGVTGEVTPGVEYLLSESGGDPRYIPNGFESPDVTPGAIGSWDCEFVHPDGSRTPTTDGSDGDVTIGIGLHLECSLDNLTAALTLSKTVINDNFGTAVPSDFRLRAVPVGPLPLPAGVDTVEVEGSEAGVLTWIRPYIEYELQETTVPGYESTRIECINNQGDWEEMVRFTPARLANIQCRFTNDDLPANIIITKEAVGFGTSDTRSYGFNGTWADGGSFTIDAPGDGTLTDEVFENVAPGNYSVEEVTDPDSVLTALSCNIQGRDELFDTADRRAEFTLVAGDTVQCFFTNAAAGTIQIIKLTEPFNFGGVPFPFTFTGANGQQEFDLFGAPSQDTSRSFNQLPAGTYVIDEQLPPGWRLADIECGANEGEVWEPNIPGGSVTIHLPVGGAVTCFYTNSALPPTGTIVKNVTEGPDREFNFTLQPLPSGTPTLYRVTTSSGTGTTTLPLDALEINQRYSLTETVPGGWTLESLVCKVTAADGTETTLDGPEFSVGPGGSVVCTADDAANPATGTITKTALGRDGTFTFLIDTVPPTQAFEPIVITTTGQTGAANLPPLTAGQTYSLVEQPIAGWAASPLRCTQRPPGGTAAPINAAGFVAVPGGVINCAADNTALPLVAKTVASAVPESGDTWVVTYSLTVTNPTIQNLTYDLADGLGFPEGVEVLSASATNDAGVDTSGWDGTPGAELARGVPIVGAPTGSATVHTYTITVRARIGSSFSLDDRTCTAEGGGFFNGASMTHNGIPYPAEACADIAVSRLTLHKVVENGDSGKTGTPADWELIATPQEIPAQGTVRGNGGNGVEQVAVLPGSYVLSEESEQTGYLPGAWSCDGGVLDGDTLVLEDGAAASCEIVNTAVALTVDKTHDELPDGSVESGSGEPVTYRVTVSNTGAAVPDVVVTDDLPTGLALDPASIVAPDGWDVSGSTPTRFTASYTLGALPAGEYAFSYVAIVGDIPQPDSSVPIGPLVNTACIGTPDPLACDDDDVPVASVAQTLSAFCRADAAYAAWTVTPSEVGESPTVVLIWWPAAAYENRDPSIPASDPDAILADGAVRVDRVAVPAGWTSGTPIAGESLWPGTVLDASGTGIGWPGWRQQADGTWVKDASAPYFSVAESAVVEVRVNPSVSATLPYPAMETDACATRPRTQVPVTGADVAGWLMLATLLLAAGLGVRAASGGRRRRA</sequence>
<proteinExistence type="predicted"/>
<keyword evidence="4" id="KW-1185">Reference proteome</keyword>
<keyword evidence="1" id="KW-0812">Transmembrane</keyword>
<dbReference type="Pfam" id="PF24514">
    <property type="entry name" value="SpaA_4"/>
    <property type="match status" value="3"/>
</dbReference>
<dbReference type="SUPFAM" id="SSF53300">
    <property type="entry name" value="vWA-like"/>
    <property type="match status" value="1"/>
</dbReference>
<organism evidence="3 4">
    <name type="scientific">Agromyces larvae</name>
    <dbReference type="NCBI Taxonomy" id="2929802"/>
    <lineage>
        <taxon>Bacteria</taxon>
        <taxon>Bacillati</taxon>
        <taxon>Actinomycetota</taxon>
        <taxon>Actinomycetes</taxon>
        <taxon>Micrococcales</taxon>
        <taxon>Microbacteriaceae</taxon>
        <taxon>Agromyces</taxon>
    </lineage>
</organism>
<dbReference type="EMBL" id="CP094528">
    <property type="protein sequence ID" value="UOE42629.1"/>
    <property type="molecule type" value="Genomic_DNA"/>
</dbReference>
<reference evidence="3 4" key="1">
    <citation type="submission" date="2022-03" db="EMBL/GenBank/DDBJ databases">
        <title>Mucilaginibacter sp. isolated from the gut of Protaetia brevitarsis seulensis larvae.</title>
        <authorList>
            <person name="Won M."/>
            <person name="Kim S.-J."/>
            <person name="Kwon S.-W."/>
        </authorList>
    </citation>
    <scope>NUCLEOTIDE SEQUENCE [LARGE SCALE GENOMIC DNA]</scope>
    <source>
        <strain evidence="3 4">CFWR-12</strain>
    </source>
</reference>
<dbReference type="NCBIfam" id="TIGR01451">
    <property type="entry name" value="B_ant_repeat"/>
    <property type="match status" value="1"/>
</dbReference>
<evidence type="ECO:0000259" key="2">
    <source>
        <dbReference type="PROSITE" id="PS50234"/>
    </source>
</evidence>
<protein>
    <recommendedName>
        <fullName evidence="2">VWFA domain-containing protein</fullName>
    </recommendedName>
</protein>
<dbReference type="InterPro" id="IPR045826">
    <property type="entry name" value="SpaA_PFL_dom_2"/>
</dbReference>
<accession>A0ABY4BV57</accession>
<dbReference type="Proteomes" id="UP000832097">
    <property type="component" value="Chromosome"/>
</dbReference>
<name>A0ABY4BV57_9MICO</name>
<dbReference type="RefSeq" id="WP_243553563.1">
    <property type="nucleotide sequence ID" value="NZ_CP094528.1"/>
</dbReference>
<keyword evidence="1" id="KW-0472">Membrane</keyword>
<keyword evidence="1" id="KW-1133">Transmembrane helix</keyword>
<dbReference type="InterPro" id="IPR036465">
    <property type="entry name" value="vWFA_dom_sf"/>
</dbReference>
<evidence type="ECO:0000313" key="3">
    <source>
        <dbReference type="EMBL" id="UOE42629.1"/>
    </source>
</evidence>
<dbReference type="CDD" id="cd00198">
    <property type="entry name" value="vWFA"/>
    <property type="match status" value="1"/>
</dbReference>
<evidence type="ECO:0000256" key="1">
    <source>
        <dbReference type="SAM" id="Phobius"/>
    </source>
</evidence>